<dbReference type="GO" id="GO:0005507">
    <property type="term" value="F:copper ion binding"/>
    <property type="evidence" value="ECO:0007669"/>
    <property type="project" value="InterPro"/>
</dbReference>
<dbReference type="AlphaFoldDB" id="A0A8I1DFP0"/>
<evidence type="ECO:0000256" key="1">
    <source>
        <dbReference type="ARBA" id="ARBA00022723"/>
    </source>
</evidence>
<evidence type="ECO:0000313" key="3">
    <source>
        <dbReference type="EMBL" id="MBH8596187.1"/>
    </source>
</evidence>
<dbReference type="NCBIfam" id="TIGR00003">
    <property type="entry name" value="copper ion binding protein"/>
    <property type="match status" value="1"/>
</dbReference>
<reference evidence="3 4" key="1">
    <citation type="submission" date="2020-12" db="EMBL/GenBank/DDBJ databases">
        <title>WGS of Thermoactinomyces spp.</title>
        <authorList>
            <person name="Cheng K."/>
        </authorList>
    </citation>
    <scope>NUCLEOTIDE SEQUENCE [LARGE SCALE GENOMIC DNA]</scope>
    <source>
        <strain evidence="4">CICC 10671\DSM 43846</strain>
    </source>
</reference>
<dbReference type="EMBL" id="JAECVW010000011">
    <property type="protein sequence ID" value="MBH8596187.1"/>
    <property type="molecule type" value="Genomic_DNA"/>
</dbReference>
<comment type="caution">
    <text evidence="3">The sequence shown here is derived from an EMBL/GenBank/DDBJ whole genome shotgun (WGS) entry which is preliminary data.</text>
</comment>
<dbReference type="Proteomes" id="UP000633619">
    <property type="component" value="Unassembled WGS sequence"/>
</dbReference>
<proteinExistence type="predicted"/>
<keyword evidence="1" id="KW-0479">Metal-binding</keyword>
<evidence type="ECO:0000313" key="4">
    <source>
        <dbReference type="Proteomes" id="UP000633619"/>
    </source>
</evidence>
<feature type="domain" description="HMA" evidence="2">
    <location>
        <begin position="1"/>
        <end position="65"/>
    </location>
</feature>
<keyword evidence="4" id="KW-1185">Reference proteome</keyword>
<dbReference type="InterPro" id="IPR036163">
    <property type="entry name" value="HMA_dom_sf"/>
</dbReference>
<dbReference type="Gene3D" id="3.30.70.100">
    <property type="match status" value="1"/>
</dbReference>
<dbReference type="InterPro" id="IPR006121">
    <property type="entry name" value="HMA_dom"/>
</dbReference>
<dbReference type="InterPro" id="IPR006122">
    <property type="entry name" value="HMA_Cu_ion-bd"/>
</dbReference>
<sequence>MKEQIRVAGMSCEHCVKSVEEALKRIGVAAKVNLSKGMVDVDFDEQTADLDKIKQTIEDQGFDVLS</sequence>
<dbReference type="SUPFAM" id="SSF55008">
    <property type="entry name" value="HMA, heavy metal-associated domain"/>
    <property type="match status" value="1"/>
</dbReference>
<accession>A0A8I1DFP0</accession>
<dbReference type="Pfam" id="PF00403">
    <property type="entry name" value="HMA"/>
    <property type="match status" value="1"/>
</dbReference>
<dbReference type="PROSITE" id="PS50846">
    <property type="entry name" value="HMA_2"/>
    <property type="match status" value="1"/>
</dbReference>
<dbReference type="CDD" id="cd00371">
    <property type="entry name" value="HMA"/>
    <property type="match status" value="1"/>
</dbReference>
<organism evidence="3 4">
    <name type="scientific">Thermoactinomyces intermedius</name>
    <dbReference type="NCBI Taxonomy" id="2024"/>
    <lineage>
        <taxon>Bacteria</taxon>
        <taxon>Bacillati</taxon>
        <taxon>Bacillota</taxon>
        <taxon>Bacilli</taxon>
        <taxon>Bacillales</taxon>
        <taxon>Thermoactinomycetaceae</taxon>
        <taxon>Thermoactinomyces</taxon>
    </lineage>
</organism>
<dbReference type="FunFam" id="3.30.70.100:FF:000001">
    <property type="entry name" value="ATPase copper transporting beta"/>
    <property type="match status" value="1"/>
</dbReference>
<protein>
    <submittedName>
        <fullName evidence="3">Heavy-metal-associated domain-containing protein</fullName>
    </submittedName>
</protein>
<gene>
    <name evidence="3" type="ORF">I8U20_12840</name>
</gene>
<name>A0A8I1DFP0_THEIN</name>
<evidence type="ECO:0000259" key="2">
    <source>
        <dbReference type="PROSITE" id="PS50846"/>
    </source>
</evidence>
<dbReference type="RefSeq" id="WP_181732865.1">
    <property type="nucleotide sequence ID" value="NZ_JACEIR010000013.1"/>
</dbReference>